<organism evidence="1">
    <name type="scientific">marine metagenome</name>
    <dbReference type="NCBI Taxonomy" id="408172"/>
    <lineage>
        <taxon>unclassified sequences</taxon>
        <taxon>metagenomes</taxon>
        <taxon>ecological metagenomes</taxon>
    </lineage>
</organism>
<dbReference type="EMBL" id="UINC01023244">
    <property type="protein sequence ID" value="SVA94518.1"/>
    <property type="molecule type" value="Genomic_DNA"/>
</dbReference>
<reference evidence="1" key="1">
    <citation type="submission" date="2018-05" db="EMBL/GenBank/DDBJ databases">
        <authorList>
            <person name="Lanie J.A."/>
            <person name="Ng W.-L."/>
            <person name="Kazmierczak K.M."/>
            <person name="Andrzejewski T.M."/>
            <person name="Davidsen T.M."/>
            <person name="Wayne K.J."/>
            <person name="Tettelin H."/>
            <person name="Glass J.I."/>
            <person name="Rusch D."/>
            <person name="Podicherti R."/>
            <person name="Tsui H.-C.T."/>
            <person name="Winkler M.E."/>
        </authorList>
    </citation>
    <scope>NUCLEOTIDE SEQUENCE</scope>
</reference>
<gene>
    <name evidence="1" type="ORF">METZ01_LOCUS147372</name>
</gene>
<dbReference type="AlphaFoldDB" id="A0A381ZYY1"/>
<name>A0A381ZYY1_9ZZZZ</name>
<protein>
    <submittedName>
        <fullName evidence="1">Uncharacterized protein</fullName>
    </submittedName>
</protein>
<feature type="non-terminal residue" evidence="1">
    <location>
        <position position="22"/>
    </location>
</feature>
<sequence length="22" mass="2503">MRVLDIYIIIAASPNPQTNLYP</sequence>
<proteinExistence type="predicted"/>
<accession>A0A381ZYY1</accession>
<evidence type="ECO:0000313" key="1">
    <source>
        <dbReference type="EMBL" id="SVA94518.1"/>
    </source>
</evidence>